<evidence type="ECO:0000313" key="1">
    <source>
        <dbReference type="EMBL" id="KAK1764903.1"/>
    </source>
</evidence>
<reference evidence="1" key="1">
    <citation type="submission" date="2023-06" db="EMBL/GenBank/DDBJ databases">
        <title>Genome-scale phylogeny and comparative genomics of the fungal order Sordariales.</title>
        <authorList>
            <consortium name="Lawrence Berkeley National Laboratory"/>
            <person name="Hensen N."/>
            <person name="Bonometti L."/>
            <person name="Westerberg I."/>
            <person name="Brannstrom I.O."/>
            <person name="Guillou S."/>
            <person name="Cros-Aarteil S."/>
            <person name="Calhoun S."/>
            <person name="Haridas S."/>
            <person name="Kuo A."/>
            <person name="Mondo S."/>
            <person name="Pangilinan J."/>
            <person name="Riley R."/>
            <person name="Labutti K."/>
            <person name="Andreopoulos B."/>
            <person name="Lipzen A."/>
            <person name="Chen C."/>
            <person name="Yanf M."/>
            <person name="Daum C."/>
            <person name="Ng V."/>
            <person name="Clum A."/>
            <person name="Steindorff A."/>
            <person name="Ohm R."/>
            <person name="Martin F."/>
            <person name="Silar P."/>
            <person name="Natvig D."/>
            <person name="Lalanne C."/>
            <person name="Gautier V."/>
            <person name="Ament-Velasquez S.L."/>
            <person name="Kruys A."/>
            <person name="Hutchinson M.I."/>
            <person name="Powell A.J."/>
            <person name="Barry K."/>
            <person name="Miller A.N."/>
            <person name="Grigoriev I.V."/>
            <person name="Debuchy R."/>
            <person name="Gladieux P."/>
            <person name="Thoren M.H."/>
            <person name="Johannesson H."/>
        </authorList>
    </citation>
    <scope>NUCLEOTIDE SEQUENCE</scope>
    <source>
        <strain evidence="1">8032-3</strain>
    </source>
</reference>
<dbReference type="AlphaFoldDB" id="A0AAJ0BUU6"/>
<accession>A0AAJ0BUU6</accession>
<proteinExistence type="predicted"/>
<name>A0AAJ0BUU6_9PEZI</name>
<organism evidence="1 2">
    <name type="scientific">Phialemonium atrogriseum</name>
    <dbReference type="NCBI Taxonomy" id="1093897"/>
    <lineage>
        <taxon>Eukaryota</taxon>
        <taxon>Fungi</taxon>
        <taxon>Dikarya</taxon>
        <taxon>Ascomycota</taxon>
        <taxon>Pezizomycotina</taxon>
        <taxon>Sordariomycetes</taxon>
        <taxon>Sordariomycetidae</taxon>
        <taxon>Cephalothecales</taxon>
        <taxon>Cephalothecaceae</taxon>
        <taxon>Phialemonium</taxon>
    </lineage>
</organism>
<protein>
    <submittedName>
        <fullName evidence="1">Uncharacterized protein</fullName>
    </submittedName>
</protein>
<gene>
    <name evidence="1" type="ORF">QBC33DRAFT_593622</name>
</gene>
<keyword evidence="2" id="KW-1185">Reference proteome</keyword>
<sequence length="150" mass="16706">MYIVKAADRDGIELRFASRPEVAYKGTSRLGLKRATKHLVDRIHNHLKHFKAGACNMEHSLNTVIKEVVRHGGPTSITVFTDGIWQHGATGPGGGVEGTVKSLVRDMQQRGMWRPEVTIQFVRFGSDPIGIKRLRYLDDDLKNEPGMSGL</sequence>
<dbReference type="Proteomes" id="UP001244011">
    <property type="component" value="Unassembled WGS sequence"/>
</dbReference>
<dbReference type="RefSeq" id="XP_060281116.1">
    <property type="nucleotide sequence ID" value="XM_060431746.1"/>
</dbReference>
<evidence type="ECO:0000313" key="2">
    <source>
        <dbReference type="Proteomes" id="UP001244011"/>
    </source>
</evidence>
<dbReference type="EMBL" id="MU839017">
    <property type="protein sequence ID" value="KAK1764903.1"/>
    <property type="molecule type" value="Genomic_DNA"/>
</dbReference>
<dbReference type="GeneID" id="85314933"/>
<comment type="caution">
    <text evidence="1">The sequence shown here is derived from an EMBL/GenBank/DDBJ whole genome shotgun (WGS) entry which is preliminary data.</text>
</comment>